<reference evidence="2" key="1">
    <citation type="submission" date="2013-07" db="EMBL/GenBank/DDBJ databases">
        <title>The genome of an arbuscular mycorrhizal fungus provides insights into the evolution of the oldest plant symbiosis.</title>
        <authorList>
            <consortium name="DOE Joint Genome Institute"/>
            <person name="Tisserant E."/>
            <person name="Malbreil M."/>
            <person name="Kuo A."/>
            <person name="Kohler A."/>
            <person name="Symeonidi A."/>
            <person name="Balestrini R."/>
            <person name="Charron P."/>
            <person name="Duensing N."/>
            <person name="Frei-dit-Frey N."/>
            <person name="Gianinazzi-Pearson V."/>
            <person name="Gilbert B."/>
            <person name="Handa Y."/>
            <person name="Hijri M."/>
            <person name="Kaul R."/>
            <person name="Kawaguchi M."/>
            <person name="Krajinski F."/>
            <person name="Lammers P."/>
            <person name="Lapierre D."/>
            <person name="Masclaux F.G."/>
            <person name="Murat C."/>
            <person name="Morin E."/>
            <person name="Ndikumana S."/>
            <person name="Pagni M."/>
            <person name="Petitpierre D."/>
            <person name="Requena N."/>
            <person name="Rosikiewicz P."/>
            <person name="Riley R."/>
            <person name="Saito K."/>
            <person name="San Clemente H."/>
            <person name="Shapiro H."/>
            <person name="van Tuinen D."/>
            <person name="Becard G."/>
            <person name="Bonfante P."/>
            <person name="Paszkowski U."/>
            <person name="Shachar-Hill Y."/>
            <person name="Young J.P."/>
            <person name="Sanders I.R."/>
            <person name="Henrissat B."/>
            <person name="Rensing S.A."/>
            <person name="Grigoriev I.V."/>
            <person name="Corradi N."/>
            <person name="Roux C."/>
            <person name="Martin F."/>
        </authorList>
    </citation>
    <scope>NUCLEOTIDE SEQUENCE</scope>
    <source>
        <strain evidence="2">DAOM 197198</strain>
    </source>
</reference>
<keyword evidence="1" id="KW-0812">Transmembrane</keyword>
<feature type="transmembrane region" description="Helical" evidence="1">
    <location>
        <begin position="63"/>
        <end position="81"/>
    </location>
</feature>
<organism evidence="2">
    <name type="scientific">Rhizophagus irregularis (strain DAOM 181602 / DAOM 197198 / MUCL 43194)</name>
    <name type="common">Arbuscular mycorrhizal fungus</name>
    <name type="synonym">Glomus intraradices</name>
    <dbReference type="NCBI Taxonomy" id="747089"/>
    <lineage>
        <taxon>Eukaryota</taxon>
        <taxon>Fungi</taxon>
        <taxon>Fungi incertae sedis</taxon>
        <taxon>Mucoromycota</taxon>
        <taxon>Glomeromycotina</taxon>
        <taxon>Glomeromycetes</taxon>
        <taxon>Glomerales</taxon>
        <taxon>Glomeraceae</taxon>
        <taxon>Rhizophagus</taxon>
    </lineage>
</organism>
<gene>
    <name evidence="2" type="ORF">GLOINDRAFT_91123</name>
</gene>
<evidence type="ECO:0000256" key="1">
    <source>
        <dbReference type="SAM" id="Phobius"/>
    </source>
</evidence>
<name>U9UX01_RHIID</name>
<keyword evidence="1" id="KW-1133">Transmembrane helix</keyword>
<dbReference type="VEuPathDB" id="FungiDB:RhiirFUN_020253"/>
<evidence type="ECO:0000313" key="2">
    <source>
        <dbReference type="EMBL" id="ESA23068.1"/>
    </source>
</evidence>
<keyword evidence="1" id="KW-0472">Membrane</keyword>
<sequence length="197" mass="22775">MADGTPARLGLNPTETEVYNKMTARERTTFNAQADDNAKTIFIRVLVERDRAWRERSDISQKLIYACLYVTALVALALLGLTKFKNNEETLKYFSLALNSMIFITEIIMLFNKLRWNNIVCLRAIIINTFTNIYQNFTSNDLCVFHQKNKRLLQYEEVLAKNIGDESSGCNQGGIFHFDCMDLQTNTIFRTDFLRVC</sequence>
<dbReference type="HOGENOM" id="CLU_1384799_0_0_1"/>
<dbReference type="AlphaFoldDB" id="U9UX01"/>
<protein>
    <submittedName>
        <fullName evidence="2">Uncharacterized protein</fullName>
    </submittedName>
</protein>
<accession>U9UX01</accession>
<feature type="transmembrane region" description="Helical" evidence="1">
    <location>
        <begin position="93"/>
        <end position="111"/>
    </location>
</feature>
<proteinExistence type="predicted"/>
<dbReference type="EMBL" id="KI275049">
    <property type="protein sequence ID" value="ESA23068.1"/>
    <property type="molecule type" value="Genomic_DNA"/>
</dbReference>